<keyword evidence="3 5" id="KW-0663">Pyridoxal phosphate</keyword>
<feature type="domain" description="Orn/DAP/Arg decarboxylase 2 N-terminal" evidence="9">
    <location>
        <begin position="43"/>
        <end position="292"/>
    </location>
</feature>
<keyword evidence="4 5" id="KW-0456">Lyase</keyword>
<feature type="binding site" evidence="5">
    <location>
        <position position="382"/>
    </location>
    <ligand>
        <name>substrate</name>
    </ligand>
</feature>
<accession>A0AAE3K9H9</accession>
<feature type="binding site" evidence="5">
    <location>
        <position position="244"/>
    </location>
    <ligand>
        <name>pyridoxal 5'-phosphate</name>
        <dbReference type="ChEBI" id="CHEBI:597326"/>
    </ligand>
</feature>
<comment type="cofactor">
    <cofactor evidence="1 5 7 8">
        <name>pyridoxal 5'-phosphate</name>
        <dbReference type="ChEBI" id="CHEBI:597326"/>
    </cofactor>
</comment>
<dbReference type="RefSeq" id="WP_250584841.1">
    <property type="nucleotide sequence ID" value="NZ_JAKRVX010000004.1"/>
</dbReference>
<keyword evidence="2 5" id="KW-0210">Decarboxylase</keyword>
<feature type="modified residue" description="N6-(pyridoxal phosphate)lysine" evidence="5 7">
    <location>
        <position position="66"/>
    </location>
</feature>
<proteinExistence type="inferred from homology"/>
<comment type="similarity">
    <text evidence="5">Belongs to the Orn/Lys/Arg decarboxylase class-II family. LysA subfamily.</text>
</comment>
<name>A0AAE3K9H9_9EURY</name>
<dbReference type="Pfam" id="PF02784">
    <property type="entry name" value="Orn_Arg_deC_N"/>
    <property type="match status" value="1"/>
</dbReference>
<dbReference type="GO" id="GO:0009089">
    <property type="term" value="P:lysine biosynthetic process via diaminopimelate"/>
    <property type="evidence" value="ECO:0007669"/>
    <property type="project" value="UniProtKB-UniRule"/>
</dbReference>
<dbReference type="HAMAP" id="MF_02120">
    <property type="entry name" value="LysA"/>
    <property type="match status" value="1"/>
</dbReference>
<comment type="caution">
    <text evidence="10">The sequence shown here is derived from an EMBL/GenBank/DDBJ whole genome shotgun (WGS) entry which is preliminary data.</text>
</comment>
<dbReference type="NCBIfam" id="TIGR01048">
    <property type="entry name" value="lysA"/>
    <property type="match status" value="1"/>
</dbReference>
<dbReference type="CDD" id="cd06828">
    <property type="entry name" value="PLPDE_III_DapDC"/>
    <property type="match status" value="1"/>
</dbReference>
<organism evidence="10 11">
    <name type="scientific">Natronocalculus amylovorans</name>
    <dbReference type="NCBI Taxonomy" id="2917812"/>
    <lineage>
        <taxon>Archaea</taxon>
        <taxon>Methanobacteriati</taxon>
        <taxon>Methanobacteriota</taxon>
        <taxon>Stenosarchaea group</taxon>
        <taxon>Halobacteria</taxon>
        <taxon>Halobacteriales</taxon>
        <taxon>Haloferacaceae</taxon>
        <taxon>Natronocalculus</taxon>
    </lineage>
</organism>
<keyword evidence="5" id="KW-0028">Amino-acid biosynthesis</keyword>
<feature type="active site" description="Proton donor" evidence="7">
    <location>
        <position position="353"/>
    </location>
</feature>
<feature type="binding site" evidence="5">
    <location>
        <position position="382"/>
    </location>
    <ligand>
        <name>pyridoxal 5'-phosphate</name>
        <dbReference type="ChEBI" id="CHEBI:597326"/>
    </ligand>
</feature>
<dbReference type="EMBL" id="JAKRVX010000004">
    <property type="protein sequence ID" value="MCL9817615.1"/>
    <property type="molecule type" value="Genomic_DNA"/>
</dbReference>
<dbReference type="PRINTS" id="PR01179">
    <property type="entry name" value="ODADCRBXLASE"/>
</dbReference>
<dbReference type="PROSITE" id="PS00878">
    <property type="entry name" value="ODR_DC_2_1"/>
    <property type="match status" value="1"/>
</dbReference>
<keyword evidence="5 8" id="KW-0457">Lysine biosynthesis</keyword>
<gene>
    <name evidence="5 10" type="primary">lysA</name>
    <name evidence="10" type="ORF">AArcSt2_11725</name>
</gene>
<dbReference type="SUPFAM" id="SSF51419">
    <property type="entry name" value="PLP-binding barrel"/>
    <property type="match status" value="1"/>
</dbReference>
<dbReference type="GO" id="GO:0008836">
    <property type="term" value="F:diaminopimelate decarboxylase activity"/>
    <property type="evidence" value="ECO:0007669"/>
    <property type="project" value="UniProtKB-UniRule"/>
</dbReference>
<evidence type="ECO:0000313" key="10">
    <source>
        <dbReference type="EMBL" id="MCL9817615.1"/>
    </source>
</evidence>
<evidence type="ECO:0000256" key="8">
    <source>
        <dbReference type="RuleBase" id="RU003738"/>
    </source>
</evidence>
<evidence type="ECO:0000256" key="7">
    <source>
        <dbReference type="PIRSR" id="PIRSR600183-50"/>
    </source>
</evidence>
<dbReference type="GO" id="GO:0030170">
    <property type="term" value="F:pyridoxal phosphate binding"/>
    <property type="evidence" value="ECO:0007669"/>
    <property type="project" value="UniProtKB-UniRule"/>
</dbReference>
<reference evidence="10" key="2">
    <citation type="submission" date="2022-02" db="EMBL/GenBank/DDBJ databases">
        <authorList>
            <person name="Elcheninov A.G."/>
            <person name="Sorokin D.Y."/>
            <person name="Kublanov I.V."/>
        </authorList>
    </citation>
    <scope>NUCLEOTIDE SEQUENCE</scope>
    <source>
        <strain evidence="10">AArc-St2</strain>
    </source>
</reference>
<reference evidence="10" key="1">
    <citation type="journal article" date="2022" name="Syst. Appl. Microbiol.">
        <title>Natronocalculus amylovorans gen. nov., sp. nov., and Natranaeroarchaeum aerophilus sp. nov., dominant culturable amylolytic natronoarchaea from hypersaline soda lakes in southwestern Siberia.</title>
        <authorList>
            <person name="Sorokin D.Y."/>
            <person name="Elcheninov A.G."/>
            <person name="Khizhniak T.V."/>
            <person name="Koenen M."/>
            <person name="Bale N.J."/>
            <person name="Damste J.S.S."/>
            <person name="Kublanov I.V."/>
        </authorList>
    </citation>
    <scope>NUCLEOTIDE SEQUENCE</scope>
    <source>
        <strain evidence="10">AArc-St2</strain>
    </source>
</reference>
<dbReference type="AlphaFoldDB" id="A0AAE3K9H9"/>
<evidence type="ECO:0000256" key="1">
    <source>
        <dbReference type="ARBA" id="ARBA00001933"/>
    </source>
</evidence>
<feature type="binding site" evidence="5">
    <location>
        <position position="324"/>
    </location>
    <ligand>
        <name>substrate</name>
    </ligand>
</feature>
<evidence type="ECO:0000256" key="4">
    <source>
        <dbReference type="ARBA" id="ARBA00023239"/>
    </source>
</evidence>
<sequence length="447" mass="47622">MNTELVASSGKNPEARRLSEWTRPELLALSETYGSPLYVMDLDRVAENCQRLLAAFPAADIRYAVKAHTGRAVLETVREAGLDAECASAGEVLRSTEAGFDGDRIHYTAVNPPAEDLDYVVDVWVDNPELTVTVGSADTLDRLSERGFDGRVCLRVNPGVGAGHHKKVQTGAAAKFGVPIERAADVARAAAARFEFVGIHAHAGSGISGDDLSNHRELVRRMGELARKIADAGIALEYVDVGGGFGVPYVEDEPPLDLNAVAAATRKALGTVETPTGDAVQLAIEPGRYVVADAGVLLTRVNTVKQARDTLVAGTDAGMTTLLRPAMYDAYHPIENISRDGTVTPVTVAGPICETADVLCEDRPVATPERGDIFAIGIAGAYGYEMASTYNSRPRPAEVVHSDGEYRLGRRAEQLSELTTLETDSSGRAVQTLTGNITADKAHRSDQ</sequence>
<dbReference type="SUPFAM" id="SSF50621">
    <property type="entry name" value="Alanine racemase C-terminal domain-like"/>
    <property type="match status" value="1"/>
</dbReference>
<dbReference type="InterPro" id="IPR009006">
    <property type="entry name" value="Ala_racemase/Decarboxylase_C"/>
</dbReference>
<dbReference type="InterPro" id="IPR022653">
    <property type="entry name" value="De-COase2_pyr-phos_BS"/>
</dbReference>
<dbReference type="PANTHER" id="PTHR43727">
    <property type="entry name" value="DIAMINOPIMELATE DECARBOXYLASE"/>
    <property type="match status" value="1"/>
</dbReference>
<feature type="binding site" evidence="5">
    <location>
        <position position="328"/>
    </location>
    <ligand>
        <name>substrate</name>
    </ligand>
</feature>
<feature type="binding site" evidence="5">
    <location>
        <position position="288"/>
    </location>
    <ligand>
        <name>substrate</name>
    </ligand>
</feature>
<comment type="catalytic activity">
    <reaction evidence="5 8">
        <text>meso-2,6-diaminopimelate + H(+) = L-lysine + CO2</text>
        <dbReference type="Rhea" id="RHEA:15101"/>
        <dbReference type="ChEBI" id="CHEBI:15378"/>
        <dbReference type="ChEBI" id="CHEBI:16526"/>
        <dbReference type="ChEBI" id="CHEBI:32551"/>
        <dbReference type="ChEBI" id="CHEBI:57791"/>
        <dbReference type="EC" id="4.1.1.20"/>
    </reaction>
</comment>
<dbReference type="InterPro" id="IPR002986">
    <property type="entry name" value="DAP_deCOOHase_LysA"/>
</dbReference>
<comment type="subunit">
    <text evidence="5">Homodimer.</text>
</comment>
<feature type="binding site" evidence="5">
    <location>
        <position position="354"/>
    </location>
    <ligand>
        <name>substrate</name>
    </ligand>
</feature>
<evidence type="ECO:0000313" key="11">
    <source>
        <dbReference type="Proteomes" id="UP001203207"/>
    </source>
</evidence>
<dbReference type="EC" id="4.1.1.20" evidence="5 6"/>
<dbReference type="InterPro" id="IPR000183">
    <property type="entry name" value="Orn/DAP/Arg_de-COase"/>
</dbReference>
<evidence type="ECO:0000256" key="5">
    <source>
        <dbReference type="HAMAP-Rule" id="MF_02120"/>
    </source>
</evidence>
<evidence type="ECO:0000256" key="6">
    <source>
        <dbReference type="NCBIfam" id="TIGR01048"/>
    </source>
</evidence>
<comment type="pathway">
    <text evidence="5 8">Amino-acid biosynthesis; L-lysine biosynthesis via DAP pathway; L-lysine from DL-2,6-diaminopimelate: step 1/1.</text>
</comment>
<keyword evidence="11" id="KW-1185">Reference proteome</keyword>
<dbReference type="Gene3D" id="2.40.37.10">
    <property type="entry name" value="Lyase, Ornithine Decarboxylase, Chain A, domain 1"/>
    <property type="match status" value="1"/>
</dbReference>
<dbReference type="PRINTS" id="PR01181">
    <property type="entry name" value="DAPDCRBXLASE"/>
</dbReference>
<feature type="binding site" evidence="5">
    <location>
        <begin position="285"/>
        <end position="288"/>
    </location>
    <ligand>
        <name>pyridoxal 5'-phosphate</name>
        <dbReference type="ChEBI" id="CHEBI:597326"/>
    </ligand>
</feature>
<dbReference type="Proteomes" id="UP001203207">
    <property type="component" value="Unassembled WGS sequence"/>
</dbReference>
<evidence type="ECO:0000256" key="3">
    <source>
        <dbReference type="ARBA" id="ARBA00022898"/>
    </source>
</evidence>
<dbReference type="FunFam" id="3.20.20.10:FF:000003">
    <property type="entry name" value="Diaminopimelate decarboxylase"/>
    <property type="match status" value="1"/>
</dbReference>
<protein>
    <recommendedName>
        <fullName evidence="5 6">Diaminopimelate decarboxylase</fullName>
        <shortName evidence="5">DAP decarboxylase</shortName>
        <shortName evidence="5">DAPDC</shortName>
        <ecNumber evidence="5 6">4.1.1.20</ecNumber>
    </recommendedName>
</protein>
<comment type="function">
    <text evidence="5">Specifically catalyzes the decarboxylation of meso-diaminopimelate (meso-DAP) to L-lysine.</text>
</comment>
<dbReference type="Gene3D" id="3.20.20.10">
    <property type="entry name" value="Alanine racemase"/>
    <property type="match status" value="1"/>
</dbReference>
<dbReference type="PANTHER" id="PTHR43727:SF2">
    <property type="entry name" value="GROUP IV DECARBOXYLASE"/>
    <property type="match status" value="1"/>
</dbReference>
<dbReference type="InterPro" id="IPR022644">
    <property type="entry name" value="De-COase2_N"/>
</dbReference>
<evidence type="ECO:0000256" key="2">
    <source>
        <dbReference type="ARBA" id="ARBA00022793"/>
    </source>
</evidence>
<dbReference type="InterPro" id="IPR029066">
    <property type="entry name" value="PLP-binding_barrel"/>
</dbReference>
<evidence type="ECO:0000259" key="9">
    <source>
        <dbReference type="Pfam" id="PF02784"/>
    </source>
</evidence>